<evidence type="ECO:0000313" key="2">
    <source>
        <dbReference type="Proteomes" id="UP001497535"/>
    </source>
</evidence>
<reference evidence="1" key="1">
    <citation type="submission" date="2023-11" db="EMBL/GenBank/DDBJ databases">
        <authorList>
            <person name="Poullet M."/>
        </authorList>
    </citation>
    <scope>NUCLEOTIDE SEQUENCE</scope>
    <source>
        <strain evidence="1">E1834</strain>
    </source>
</reference>
<sequence>MNKFSFSVLIFFLFFILFIAQFGIFVESKDELLLVQAFWRHGDRWPITTYANDPIKEDRWLQGWGQLTPKGMSQQVILGDKLAQKYIRELKFVSPRYKSTEIYVRSTDFNRTLTSAISNMVGFYKNGEPGEDFPEDAWPKGFTPVAVHSTSSQSDQLVTDMVSPCPRLSEMQILMKKTPEYEKLMSDKKWIFDDLTKFCGQAINTSNIGMLQDTLFIEDLYKNKLKLEMPEWTQNKTIRAEIKNISDLMNEWNNGRGLKPFNGVDFSLELPRIHGGPILWLLIGNMLAKMHFQNSSPLGNPICQWISTRKYFAYSAHDSTLAALFSTLGFPKTNYQEDGFPHYTTCITFELWANNSGGDPYIKAFYWPPESKDTIDVTQHITGCENECSLKTFTNRSEIYKAKPSLEEYCQNTNFNNNYSSSSKAIKPLMLISYCSFLVLIIFMLWQ</sequence>
<accession>A0ACB1A227</accession>
<proteinExistence type="predicted"/>
<organism evidence="1 2">
    <name type="scientific">Meloidogyne enterolobii</name>
    <name type="common">Root-knot nematode worm</name>
    <name type="synonym">Meloidogyne mayaguensis</name>
    <dbReference type="NCBI Taxonomy" id="390850"/>
    <lineage>
        <taxon>Eukaryota</taxon>
        <taxon>Metazoa</taxon>
        <taxon>Ecdysozoa</taxon>
        <taxon>Nematoda</taxon>
        <taxon>Chromadorea</taxon>
        <taxon>Rhabditida</taxon>
        <taxon>Tylenchina</taxon>
        <taxon>Tylenchomorpha</taxon>
        <taxon>Tylenchoidea</taxon>
        <taxon>Meloidogynidae</taxon>
        <taxon>Meloidogyninae</taxon>
        <taxon>Meloidogyne</taxon>
    </lineage>
</organism>
<protein>
    <submittedName>
        <fullName evidence="1">Uncharacterized protein</fullName>
    </submittedName>
</protein>
<keyword evidence="2" id="KW-1185">Reference proteome</keyword>
<dbReference type="Proteomes" id="UP001497535">
    <property type="component" value="Unassembled WGS sequence"/>
</dbReference>
<evidence type="ECO:0000313" key="1">
    <source>
        <dbReference type="EMBL" id="CAK5084824.1"/>
    </source>
</evidence>
<name>A0ACB1A227_MELEN</name>
<dbReference type="EMBL" id="CAVMJV010000054">
    <property type="protein sequence ID" value="CAK5084824.1"/>
    <property type="molecule type" value="Genomic_DNA"/>
</dbReference>
<comment type="caution">
    <text evidence="1">The sequence shown here is derived from an EMBL/GenBank/DDBJ whole genome shotgun (WGS) entry which is preliminary data.</text>
</comment>
<gene>
    <name evidence="1" type="ORF">MENTE1834_LOCUS32233</name>
</gene>